<proteinExistence type="predicted"/>
<sequence length="43" mass="4765">MQPVEIRIAALIFLIVVWAVIIGAAMDFFAVDIPMSLVALLHR</sequence>
<protein>
    <submittedName>
        <fullName evidence="2">Uncharacterized protein</fullName>
    </submittedName>
</protein>
<dbReference type="AlphaFoldDB" id="A0A7X0DWG4"/>
<dbReference type="EMBL" id="JACIIJ010000010">
    <property type="protein sequence ID" value="MBB6223377.1"/>
    <property type="molecule type" value="Genomic_DNA"/>
</dbReference>
<evidence type="ECO:0000256" key="1">
    <source>
        <dbReference type="SAM" id="Phobius"/>
    </source>
</evidence>
<comment type="caution">
    <text evidence="2">The sequence shown here is derived from an EMBL/GenBank/DDBJ whole genome shotgun (WGS) entry which is preliminary data.</text>
</comment>
<keyword evidence="1" id="KW-0812">Transmembrane</keyword>
<feature type="transmembrane region" description="Helical" evidence="1">
    <location>
        <begin position="6"/>
        <end position="31"/>
    </location>
</feature>
<dbReference type="Proteomes" id="UP000517187">
    <property type="component" value="Unassembled WGS sequence"/>
</dbReference>
<keyword evidence="1" id="KW-1133">Transmembrane helix</keyword>
<reference evidence="2 3" key="1">
    <citation type="submission" date="2020-08" db="EMBL/GenBank/DDBJ databases">
        <title>Genomic Encyclopedia of Type Strains, Phase IV (KMG-V): Genome sequencing to study the core and pangenomes of soil and plant-associated prokaryotes.</title>
        <authorList>
            <person name="Whitman W."/>
        </authorList>
    </citation>
    <scope>NUCLEOTIDE SEQUENCE [LARGE SCALE GENOMIC DNA]</scope>
    <source>
        <strain evidence="2 3">SEMIA 4011</strain>
    </source>
</reference>
<keyword evidence="1" id="KW-0472">Membrane</keyword>
<name>A0A7X0DWG4_RHILE</name>
<organism evidence="2 3">
    <name type="scientific">Rhizobium leguminosarum</name>
    <dbReference type="NCBI Taxonomy" id="384"/>
    <lineage>
        <taxon>Bacteria</taxon>
        <taxon>Pseudomonadati</taxon>
        <taxon>Pseudomonadota</taxon>
        <taxon>Alphaproteobacteria</taxon>
        <taxon>Hyphomicrobiales</taxon>
        <taxon>Rhizobiaceae</taxon>
        <taxon>Rhizobium/Agrobacterium group</taxon>
        <taxon>Rhizobium</taxon>
    </lineage>
</organism>
<accession>A0A7X0DWG4</accession>
<gene>
    <name evidence="2" type="ORF">GGE66_004366</name>
</gene>
<evidence type="ECO:0000313" key="3">
    <source>
        <dbReference type="Proteomes" id="UP000517187"/>
    </source>
</evidence>
<evidence type="ECO:0000313" key="2">
    <source>
        <dbReference type="EMBL" id="MBB6223377.1"/>
    </source>
</evidence>